<evidence type="ECO:0000256" key="7">
    <source>
        <dbReference type="ARBA" id="ARBA00022777"/>
    </source>
</evidence>
<dbReference type="InterPro" id="IPR001245">
    <property type="entry name" value="Ser-Thr/Tyr_kinase_cat_dom"/>
</dbReference>
<evidence type="ECO:0000256" key="2">
    <source>
        <dbReference type="ARBA" id="ARBA00022490"/>
    </source>
</evidence>
<dbReference type="GO" id="GO:0010928">
    <property type="term" value="P:regulation of auxin mediated signaling pathway"/>
    <property type="evidence" value="ECO:0007669"/>
    <property type="project" value="UniProtKB-ARBA"/>
</dbReference>
<dbReference type="FunFam" id="3.30.200.20:FF:000081">
    <property type="entry name" value="Octicosapeptide/phox/Bem1p domain kinase superfamily protein"/>
    <property type="match status" value="1"/>
</dbReference>
<keyword evidence="9" id="KW-0927">Auxin signaling pathway</keyword>
<dbReference type="PROSITE" id="PS00108">
    <property type="entry name" value="PROTEIN_KINASE_ST"/>
    <property type="match status" value="1"/>
</dbReference>
<dbReference type="InterPro" id="IPR017441">
    <property type="entry name" value="Protein_kinase_ATP_BS"/>
</dbReference>
<name>A0AAD3TKL5_NEPGR</name>
<dbReference type="InterPro" id="IPR011009">
    <property type="entry name" value="Kinase-like_dom_sf"/>
</dbReference>
<dbReference type="PRINTS" id="PR00109">
    <property type="entry name" value="TYRKINASE"/>
</dbReference>
<dbReference type="GO" id="GO:0005737">
    <property type="term" value="C:cytoplasm"/>
    <property type="evidence" value="ECO:0007669"/>
    <property type="project" value="UniProtKB-SubCell"/>
</dbReference>
<comment type="caution">
    <text evidence="12">The sequence shown here is derived from an EMBL/GenBank/DDBJ whole genome shotgun (WGS) entry which is preliminary data.</text>
</comment>
<dbReference type="SMART" id="SM00220">
    <property type="entry name" value="S_TKc"/>
    <property type="match status" value="1"/>
</dbReference>
<dbReference type="Gene3D" id="3.30.200.20">
    <property type="entry name" value="Phosphorylase Kinase, domain 1"/>
    <property type="match status" value="1"/>
</dbReference>
<accession>A0AAD3TKL5</accession>
<sequence>MEGEICNQGDRRILKDPAIGVSNSILSAENNVNDYVCAQTGEEFSAEFLHERLNPRINPTGLPMDQNHEIRSDFLNDHNRQLRYEDLARMLGLSRINSECGSDVSEVVSAKGFPGEIDDWVRTDGMRRCTIDSGDTWCGHREAIGEVNFGQATLGSRIPPVAAPNSPHSCLLYEPGTSDCSHNGKVRMLCSFGGKILPRPSDGKLRYVGGETRLISIQKNFSLADLLNKTTCICNQPHTIKYQLPDEDLDSLISVSSDEDLQNMMEEYHGLGGQRLRIFLIPGNENENQYSPETGAIQQGKPDYEYVVAINSTLDPSPKKNSTEQLVAAEVNKYGDNFDHNPVFPEDSPSSLHWLELKDGTRVSHLTQVSKVVPSSNISPNQSPSFSPNLCLQGNSKGGIRPWNEDKSCQESTEINTSIITAQQPFGHSFGKANLQACRSHFHACQSSREFVPPPVINSNHNKIDGCFITTPMSEGRAIHFKKCMSEVDDRGIMLGSVDSTSSHHGMIHAFSDSHLQQYGEGSAYCSQDGMNPFSPLNFVRPLVAVSAPSQANLEKAQDNIDVSQPEVQNKLLVIESTVPHRKVELLGPVCSESLGCNQLSECSSKTVDEKFHTAEEDKHKSHHAMQNTFDSNPFSLAMMNRVVSPSSHLYQGVLDQNRLPPTAMEYKLQNANFYQFNTDEQEPQVFQGLASEPTASDSEPSAYCFMKGQDEHQMEESNNLFTSLKRAGCQQWDLNTTKIVQDRNNLPQCIYSETSLRPPSTTLLPYRENLDTDPPSGLSSDLNFPVSAKWPSVACQRDGTLQESFLINSTNIYTSTVCNDANSVSDLQQCGISHLSQYSNNDVANGRQNVMKLEDECTNEKSAEDSVLTQSQTLDSAGQNQHESLFVLEEVKEATHDMLTGVNYSSAVMHHVVDVASDELQLPSVTEEYGISTEIVSHDAKAFDGEKGDTINDAVIAEIEAGIYGFQIIKNSDLEELRELGSGTYGTVYHGKWRGTDVAIKRIKKSCFTGRLSEQDRLNKDFWRETQILSKLHHPNVLAFYGVVPDGAGGTLATVTEYMVNGSLRNVLVKKDRSLDHRKKLIIAMDAAFGMEYLHSKNIVHFDLKCDNLLVNLRDPQRPICKVGDFGLSRIKRNTLVSGGVRGTLPWMAPELLNGSSSKVSEKVDVFSFGIAMWEILTGEEPYENMHCGAIIGGILKETLRPPIPEHCDTEWRKLMEQCWSSDPNSRPSFTDIANKLRSLSAALPSRGGPKYQ</sequence>
<keyword evidence="13" id="KW-1185">Reference proteome</keyword>
<dbReference type="PANTHER" id="PTHR23257:SF842">
    <property type="entry name" value="KINASE SUPERFAMILY WITH OCTICOSAPEPTIDE_PHOX_BEM1P DOMAIN-CONTAINING PROTEIN"/>
    <property type="match status" value="1"/>
</dbReference>
<keyword evidence="6 10" id="KW-0547">Nucleotide-binding</keyword>
<evidence type="ECO:0000313" key="12">
    <source>
        <dbReference type="EMBL" id="GMH30924.1"/>
    </source>
</evidence>
<dbReference type="GO" id="GO:0009734">
    <property type="term" value="P:auxin-activated signaling pathway"/>
    <property type="evidence" value="ECO:0007669"/>
    <property type="project" value="UniProtKB-KW"/>
</dbReference>
<dbReference type="AlphaFoldDB" id="A0AAD3TKL5"/>
<comment type="subcellular location">
    <subcellularLocation>
        <location evidence="1">Cytoplasm</location>
    </subcellularLocation>
</comment>
<dbReference type="Gene3D" id="1.10.510.10">
    <property type="entry name" value="Transferase(Phosphotransferase) domain 1"/>
    <property type="match status" value="1"/>
</dbReference>
<dbReference type="GO" id="GO:0004674">
    <property type="term" value="F:protein serine/threonine kinase activity"/>
    <property type="evidence" value="ECO:0007669"/>
    <property type="project" value="UniProtKB-KW"/>
</dbReference>
<reference evidence="12" key="1">
    <citation type="submission" date="2023-05" db="EMBL/GenBank/DDBJ databases">
        <title>Nepenthes gracilis genome sequencing.</title>
        <authorList>
            <person name="Fukushima K."/>
        </authorList>
    </citation>
    <scope>NUCLEOTIDE SEQUENCE</scope>
    <source>
        <strain evidence="12">SING2019-196</strain>
    </source>
</reference>
<dbReference type="Pfam" id="PF07714">
    <property type="entry name" value="PK_Tyr_Ser-Thr"/>
    <property type="match status" value="1"/>
</dbReference>
<dbReference type="InterPro" id="IPR000719">
    <property type="entry name" value="Prot_kinase_dom"/>
</dbReference>
<evidence type="ECO:0000256" key="8">
    <source>
        <dbReference type="ARBA" id="ARBA00022840"/>
    </source>
</evidence>
<evidence type="ECO:0000256" key="1">
    <source>
        <dbReference type="ARBA" id="ARBA00004496"/>
    </source>
</evidence>
<evidence type="ECO:0000256" key="6">
    <source>
        <dbReference type="ARBA" id="ARBA00022741"/>
    </source>
</evidence>
<dbReference type="PROSITE" id="PS50011">
    <property type="entry name" value="PROTEIN_KINASE_DOM"/>
    <property type="match status" value="1"/>
</dbReference>
<dbReference type="Gene3D" id="3.10.20.90">
    <property type="entry name" value="Phosphatidylinositol 3-kinase Catalytic Subunit, Chain A, domain 1"/>
    <property type="match status" value="1"/>
</dbReference>
<dbReference type="SUPFAM" id="SSF56112">
    <property type="entry name" value="Protein kinase-like (PK-like)"/>
    <property type="match status" value="1"/>
</dbReference>
<keyword evidence="5" id="KW-0808">Transferase</keyword>
<gene>
    <name evidence="12" type="ORF">Nepgr_032767</name>
</gene>
<keyword evidence="8 10" id="KW-0067">ATP-binding</keyword>
<feature type="binding site" evidence="10">
    <location>
        <position position="1006"/>
    </location>
    <ligand>
        <name>ATP</name>
        <dbReference type="ChEBI" id="CHEBI:30616"/>
    </ligand>
</feature>
<dbReference type="SUPFAM" id="SSF54277">
    <property type="entry name" value="CAD &amp; PB1 domains"/>
    <property type="match status" value="1"/>
</dbReference>
<dbReference type="CDD" id="cd06410">
    <property type="entry name" value="PB1_UP2"/>
    <property type="match status" value="1"/>
</dbReference>
<evidence type="ECO:0000259" key="11">
    <source>
        <dbReference type="PROSITE" id="PS50011"/>
    </source>
</evidence>
<evidence type="ECO:0000256" key="10">
    <source>
        <dbReference type="PROSITE-ProRule" id="PRU10141"/>
    </source>
</evidence>
<keyword evidence="3" id="KW-0723">Serine/threonine-protein kinase</keyword>
<keyword evidence="4" id="KW-0597">Phosphoprotein</keyword>
<organism evidence="12 13">
    <name type="scientific">Nepenthes gracilis</name>
    <name type="common">Slender pitcher plant</name>
    <dbReference type="NCBI Taxonomy" id="150966"/>
    <lineage>
        <taxon>Eukaryota</taxon>
        <taxon>Viridiplantae</taxon>
        <taxon>Streptophyta</taxon>
        <taxon>Embryophyta</taxon>
        <taxon>Tracheophyta</taxon>
        <taxon>Spermatophyta</taxon>
        <taxon>Magnoliopsida</taxon>
        <taxon>eudicotyledons</taxon>
        <taxon>Gunneridae</taxon>
        <taxon>Pentapetalae</taxon>
        <taxon>Caryophyllales</taxon>
        <taxon>Nepenthaceae</taxon>
        <taxon>Nepenthes</taxon>
    </lineage>
</organism>
<dbReference type="InterPro" id="IPR000270">
    <property type="entry name" value="PB1_dom"/>
</dbReference>
<dbReference type="CDD" id="cd13999">
    <property type="entry name" value="STKc_MAP3K-like"/>
    <property type="match status" value="1"/>
</dbReference>
<dbReference type="PANTHER" id="PTHR23257">
    <property type="entry name" value="SERINE-THREONINE PROTEIN KINASE"/>
    <property type="match status" value="1"/>
</dbReference>
<dbReference type="Proteomes" id="UP001279734">
    <property type="component" value="Unassembled WGS sequence"/>
</dbReference>
<evidence type="ECO:0000256" key="3">
    <source>
        <dbReference type="ARBA" id="ARBA00022527"/>
    </source>
</evidence>
<protein>
    <recommendedName>
        <fullName evidence="11">Protein kinase domain-containing protein</fullName>
    </recommendedName>
</protein>
<dbReference type="EMBL" id="BSYO01000039">
    <property type="protein sequence ID" value="GMH30924.1"/>
    <property type="molecule type" value="Genomic_DNA"/>
</dbReference>
<evidence type="ECO:0000256" key="4">
    <source>
        <dbReference type="ARBA" id="ARBA00022553"/>
    </source>
</evidence>
<evidence type="ECO:0000313" key="13">
    <source>
        <dbReference type="Proteomes" id="UP001279734"/>
    </source>
</evidence>
<keyword evidence="7" id="KW-0418">Kinase</keyword>
<dbReference type="SMART" id="SM00666">
    <property type="entry name" value="PB1"/>
    <property type="match status" value="1"/>
</dbReference>
<dbReference type="FunFam" id="3.10.20.90:FF:000058">
    <property type="entry name" value="Octicosapeptide/phox/Bem1p domain kinase superfamily protein"/>
    <property type="match status" value="1"/>
</dbReference>
<feature type="domain" description="Protein kinase" evidence="11">
    <location>
        <begin position="975"/>
        <end position="1245"/>
    </location>
</feature>
<evidence type="ECO:0000256" key="9">
    <source>
        <dbReference type="ARBA" id="ARBA00023294"/>
    </source>
</evidence>
<keyword evidence="2" id="KW-0963">Cytoplasm</keyword>
<dbReference type="InterPro" id="IPR008271">
    <property type="entry name" value="Ser/Thr_kinase_AS"/>
</dbReference>
<dbReference type="Pfam" id="PF00564">
    <property type="entry name" value="PB1"/>
    <property type="match status" value="1"/>
</dbReference>
<dbReference type="PROSITE" id="PS00107">
    <property type="entry name" value="PROTEIN_KINASE_ATP"/>
    <property type="match status" value="1"/>
</dbReference>
<evidence type="ECO:0000256" key="5">
    <source>
        <dbReference type="ARBA" id="ARBA00022679"/>
    </source>
</evidence>
<proteinExistence type="predicted"/>
<dbReference type="GO" id="GO:0005524">
    <property type="term" value="F:ATP binding"/>
    <property type="evidence" value="ECO:0007669"/>
    <property type="project" value="UniProtKB-UniRule"/>
</dbReference>
<dbReference type="FunFam" id="1.10.510.10:FF:000142">
    <property type="entry name" value="Octicosapeptide/phox/Bem1p domain kinase superfamily protein"/>
    <property type="match status" value="1"/>
</dbReference>
<dbReference type="InterPro" id="IPR050167">
    <property type="entry name" value="Ser_Thr_protein_kinase"/>
</dbReference>